<dbReference type="OrthoDB" id="7484295at2759"/>
<organism evidence="1 3">
    <name type="scientific">Didymodactylos carnosus</name>
    <dbReference type="NCBI Taxonomy" id="1234261"/>
    <lineage>
        <taxon>Eukaryota</taxon>
        <taxon>Metazoa</taxon>
        <taxon>Spiralia</taxon>
        <taxon>Gnathifera</taxon>
        <taxon>Rotifera</taxon>
        <taxon>Eurotatoria</taxon>
        <taxon>Bdelloidea</taxon>
        <taxon>Philodinida</taxon>
        <taxon>Philodinidae</taxon>
        <taxon>Didymodactylos</taxon>
    </lineage>
</organism>
<proteinExistence type="predicted"/>
<protein>
    <submittedName>
        <fullName evidence="1">Uncharacterized protein</fullName>
    </submittedName>
</protein>
<evidence type="ECO:0000313" key="1">
    <source>
        <dbReference type="EMBL" id="CAF1574902.1"/>
    </source>
</evidence>
<evidence type="ECO:0000313" key="2">
    <source>
        <dbReference type="EMBL" id="CAF4439721.1"/>
    </source>
</evidence>
<dbReference type="Proteomes" id="UP000681722">
    <property type="component" value="Unassembled WGS sequence"/>
</dbReference>
<sequence length="266" mass="30808">MQYLNRSPPSPLQPSVIKKAKSLENTCDRNEMTDNNTLSQIIKDTFSTPVFIEQLCNSLINSDIFLEAIETIVASACKQQQEQIIELTVELDRTKSELVKVSSHLNDLEQYGKRKDLLIHGIPVKNDENLYTTVMELGNALGTKLNRDDFNAIHRLPAKRTGDKLKSTIIVSFVRITDRNKFYLSHKQLGRHEKFKNIFVNEHLTSYNNQLYFYAKQKLDKKRVFTRNGNVYLFIEKGKYRRFQSMVDIDNAYDQSSNCAIRMISS</sequence>
<dbReference type="EMBL" id="CAJOBC010096382">
    <property type="protein sequence ID" value="CAF4439721.1"/>
    <property type="molecule type" value="Genomic_DNA"/>
</dbReference>
<accession>A0A815YVU8</accession>
<evidence type="ECO:0000313" key="3">
    <source>
        <dbReference type="Proteomes" id="UP000663829"/>
    </source>
</evidence>
<dbReference type="EMBL" id="CAJNOQ010030502">
    <property type="protein sequence ID" value="CAF1574902.1"/>
    <property type="molecule type" value="Genomic_DNA"/>
</dbReference>
<dbReference type="AlphaFoldDB" id="A0A815YVU8"/>
<reference evidence="1" key="1">
    <citation type="submission" date="2021-02" db="EMBL/GenBank/DDBJ databases">
        <authorList>
            <person name="Nowell W R."/>
        </authorList>
    </citation>
    <scope>NUCLEOTIDE SEQUENCE</scope>
</reference>
<gene>
    <name evidence="1" type="ORF">GPM918_LOCUS40657</name>
    <name evidence="2" type="ORF">SRO942_LOCUS41628</name>
</gene>
<comment type="caution">
    <text evidence="1">The sequence shown here is derived from an EMBL/GenBank/DDBJ whole genome shotgun (WGS) entry which is preliminary data.</text>
</comment>
<dbReference type="Proteomes" id="UP000663829">
    <property type="component" value="Unassembled WGS sequence"/>
</dbReference>
<keyword evidence="3" id="KW-1185">Reference proteome</keyword>
<name>A0A815YVU8_9BILA</name>